<keyword evidence="15 20" id="KW-0067">ATP-binding</keyword>
<accession>A0A8J1LP15</accession>
<reference evidence="30" key="1">
    <citation type="submission" date="2025-08" db="UniProtKB">
        <authorList>
            <consortium name="RefSeq"/>
        </authorList>
    </citation>
    <scope>IDENTIFICATION</scope>
    <source>
        <strain evidence="30">J_2021</strain>
        <tissue evidence="30">Erythrocytes</tissue>
    </source>
</reference>
<dbReference type="CDD" id="cd01243">
    <property type="entry name" value="PH_MRCK"/>
    <property type="match status" value="1"/>
</dbReference>
<dbReference type="PROSITE" id="PS50003">
    <property type="entry name" value="PH_DOMAIN"/>
    <property type="match status" value="1"/>
</dbReference>
<dbReference type="SUPFAM" id="SSF69322">
    <property type="entry name" value="Tricorn protease domain 2"/>
    <property type="match status" value="1"/>
</dbReference>
<evidence type="ECO:0000256" key="16">
    <source>
        <dbReference type="ARBA" id="ARBA00023054"/>
    </source>
</evidence>
<feature type="domain" description="CNH" evidence="27">
    <location>
        <begin position="1242"/>
        <end position="1515"/>
    </location>
</feature>
<evidence type="ECO:0000256" key="11">
    <source>
        <dbReference type="ARBA" id="ARBA00022741"/>
    </source>
</evidence>
<dbReference type="Pfam" id="PF25346">
    <property type="entry name" value="PH_MRCK"/>
    <property type="match status" value="1"/>
</dbReference>
<comment type="subcellular location">
    <subcellularLocation>
        <location evidence="3">Cell projection</location>
        <location evidence="3">Lamellipodium</location>
    </subcellularLocation>
    <subcellularLocation>
        <location evidence="2">Cytoplasm</location>
    </subcellularLocation>
</comment>
<dbReference type="FunFam" id="3.30.200.20:FF:001209">
    <property type="entry name" value="Serine/threonine-protein kinase MRCK beta"/>
    <property type="match status" value="1"/>
</dbReference>
<evidence type="ECO:0000256" key="19">
    <source>
        <dbReference type="ARBA" id="ARBA00048679"/>
    </source>
</evidence>
<dbReference type="GeneID" id="108699771"/>
<dbReference type="Pfam" id="PF08826">
    <property type="entry name" value="DMPK_coil"/>
    <property type="match status" value="1"/>
</dbReference>
<evidence type="ECO:0000256" key="17">
    <source>
        <dbReference type="ARBA" id="ARBA00023273"/>
    </source>
</evidence>
<feature type="compositionally biased region" description="Basic and acidic residues" evidence="22">
    <location>
        <begin position="1667"/>
        <end position="1678"/>
    </location>
</feature>
<feature type="domain" description="Phorbol-ester/DAG-type" evidence="25">
    <location>
        <begin position="1026"/>
        <end position="1076"/>
    </location>
</feature>
<keyword evidence="14" id="KW-0862">Zinc</keyword>
<feature type="binding site" evidence="20">
    <location>
        <position position="105"/>
    </location>
    <ligand>
        <name>ATP</name>
        <dbReference type="ChEBI" id="CHEBI:30616"/>
    </ligand>
</feature>
<dbReference type="SMART" id="SM00233">
    <property type="entry name" value="PH"/>
    <property type="match status" value="1"/>
</dbReference>
<dbReference type="InterPro" id="IPR001180">
    <property type="entry name" value="CNH_dom"/>
</dbReference>
<dbReference type="FunFam" id="3.30.200.20:FF:001044">
    <property type="entry name" value="Serine/threonine-protein kinase MRCK beta"/>
    <property type="match status" value="1"/>
</dbReference>
<dbReference type="GO" id="GO:0005524">
    <property type="term" value="F:ATP binding"/>
    <property type="evidence" value="ECO:0007669"/>
    <property type="project" value="UniProtKB-UniRule"/>
</dbReference>
<dbReference type="EC" id="2.7.11.1" evidence="5"/>
<name>A0A8J1LP15_XENLA</name>
<evidence type="ECO:0000259" key="27">
    <source>
        <dbReference type="PROSITE" id="PS50219"/>
    </source>
</evidence>
<dbReference type="SMART" id="SM00036">
    <property type="entry name" value="CNH"/>
    <property type="match status" value="1"/>
</dbReference>
<dbReference type="InterPro" id="IPR046349">
    <property type="entry name" value="C1-like_sf"/>
</dbReference>
<dbReference type="PROSITE" id="PS00107">
    <property type="entry name" value="PROTEIN_KINASE_ATP"/>
    <property type="match status" value="1"/>
</dbReference>
<evidence type="ECO:0000256" key="4">
    <source>
        <dbReference type="ARBA" id="ARBA00005719"/>
    </source>
</evidence>
<dbReference type="Gene3D" id="1.10.510.10">
    <property type="entry name" value="Transferase(Phosphotransferase) domain 1"/>
    <property type="match status" value="1"/>
</dbReference>
<dbReference type="GO" id="GO:0031032">
    <property type="term" value="P:actomyosin structure organization"/>
    <property type="evidence" value="ECO:0007669"/>
    <property type="project" value="TreeGrafter"/>
</dbReference>
<comment type="cofactor">
    <cofactor evidence="1">
        <name>Mg(2+)</name>
        <dbReference type="ChEBI" id="CHEBI:18420"/>
    </cofactor>
</comment>
<evidence type="ECO:0000256" key="20">
    <source>
        <dbReference type="PROSITE-ProRule" id="PRU10141"/>
    </source>
</evidence>
<dbReference type="FunFam" id="2.30.29.30:FF:000140">
    <property type="entry name" value="CDC42 binding protein kinase beta"/>
    <property type="match status" value="1"/>
</dbReference>
<keyword evidence="7" id="KW-0723">Serine/threonine-protein kinase</keyword>
<feature type="compositionally biased region" description="Polar residues" evidence="22">
    <location>
        <begin position="463"/>
        <end position="481"/>
    </location>
</feature>
<evidence type="ECO:0000256" key="15">
    <source>
        <dbReference type="ARBA" id="ARBA00022840"/>
    </source>
</evidence>
<dbReference type="InterPro" id="IPR017441">
    <property type="entry name" value="Protein_kinase_ATP_BS"/>
</dbReference>
<evidence type="ECO:0000256" key="18">
    <source>
        <dbReference type="ARBA" id="ARBA00047899"/>
    </source>
</evidence>
<feature type="region of interest" description="Disordered" evidence="22">
    <location>
        <begin position="1614"/>
        <end position="1714"/>
    </location>
</feature>
<dbReference type="InterPro" id="IPR011993">
    <property type="entry name" value="PH-like_dom_sf"/>
</dbReference>
<keyword evidence="13" id="KW-0418">Kinase</keyword>
<dbReference type="Gene3D" id="3.30.60.20">
    <property type="match status" value="1"/>
</dbReference>
<dbReference type="PANTHER" id="PTHR22988">
    <property type="entry name" value="MYOTONIC DYSTROPHY S/T KINASE-RELATED"/>
    <property type="match status" value="1"/>
</dbReference>
<evidence type="ECO:0000313" key="30">
    <source>
        <dbReference type="RefSeq" id="XP_041430944.1"/>
    </source>
</evidence>
<keyword evidence="12" id="KW-0863">Zinc-finger</keyword>
<dbReference type="PROSITE" id="PS50011">
    <property type="entry name" value="PROTEIN_KINASE_DOM"/>
    <property type="match status" value="1"/>
</dbReference>
<evidence type="ECO:0000256" key="5">
    <source>
        <dbReference type="ARBA" id="ARBA00012513"/>
    </source>
</evidence>
<dbReference type="FunFam" id="1.10.510.10:FF:000014">
    <property type="entry name" value="Non-specific serine/threonine protein kinase"/>
    <property type="match status" value="1"/>
</dbReference>
<dbReference type="Pfam" id="PF00069">
    <property type="entry name" value="Pkinase"/>
    <property type="match status" value="1"/>
</dbReference>
<evidence type="ECO:0000256" key="3">
    <source>
        <dbReference type="ARBA" id="ARBA00004510"/>
    </source>
</evidence>
<dbReference type="SMART" id="SM00109">
    <property type="entry name" value="C1"/>
    <property type="match status" value="1"/>
</dbReference>
<keyword evidence="6" id="KW-0963">Cytoplasm</keyword>
<keyword evidence="10" id="KW-0479">Metal-binding</keyword>
<dbReference type="GO" id="GO:0005856">
    <property type="term" value="C:cytoskeleton"/>
    <property type="evidence" value="ECO:0007669"/>
    <property type="project" value="TreeGrafter"/>
</dbReference>
<evidence type="ECO:0000259" key="25">
    <source>
        <dbReference type="PROSITE" id="PS50081"/>
    </source>
</evidence>
<evidence type="ECO:0000256" key="2">
    <source>
        <dbReference type="ARBA" id="ARBA00004496"/>
    </source>
</evidence>
<evidence type="ECO:0000256" key="22">
    <source>
        <dbReference type="SAM" id="MobiDB-lite"/>
    </source>
</evidence>
<evidence type="ECO:0000256" key="6">
    <source>
        <dbReference type="ARBA" id="ARBA00022490"/>
    </source>
</evidence>
<dbReference type="InterPro" id="IPR011009">
    <property type="entry name" value="Kinase-like_dom_sf"/>
</dbReference>
<evidence type="ECO:0000256" key="7">
    <source>
        <dbReference type="ARBA" id="ARBA00022527"/>
    </source>
</evidence>
<proteinExistence type="inferred from homology"/>
<dbReference type="InterPro" id="IPR050839">
    <property type="entry name" value="Rho-assoc_Ser/Thr_Kinase"/>
</dbReference>
<dbReference type="SMART" id="SM00133">
    <property type="entry name" value="S_TK_X"/>
    <property type="match status" value="1"/>
</dbReference>
<feature type="region of interest" description="Disordered" evidence="22">
    <location>
        <begin position="461"/>
        <end position="482"/>
    </location>
</feature>
<dbReference type="CTD" id="108699771"/>
<dbReference type="CDD" id="cd00132">
    <property type="entry name" value="CRIB"/>
    <property type="match status" value="1"/>
</dbReference>
<dbReference type="InterPro" id="IPR008271">
    <property type="entry name" value="Ser/Thr_kinase_AS"/>
</dbReference>
<evidence type="ECO:0000259" key="23">
    <source>
        <dbReference type="PROSITE" id="PS50003"/>
    </source>
</evidence>
<dbReference type="InterPro" id="IPR002219">
    <property type="entry name" value="PKC_DAG/PE"/>
</dbReference>
<comment type="catalytic activity">
    <reaction evidence="19">
        <text>L-seryl-[protein] + ATP = O-phospho-L-seryl-[protein] + ADP + H(+)</text>
        <dbReference type="Rhea" id="RHEA:17989"/>
        <dbReference type="Rhea" id="RHEA-COMP:9863"/>
        <dbReference type="Rhea" id="RHEA-COMP:11604"/>
        <dbReference type="ChEBI" id="CHEBI:15378"/>
        <dbReference type="ChEBI" id="CHEBI:29999"/>
        <dbReference type="ChEBI" id="CHEBI:30616"/>
        <dbReference type="ChEBI" id="CHEBI:83421"/>
        <dbReference type="ChEBI" id="CHEBI:456216"/>
        <dbReference type="EC" id="2.7.11.1"/>
    </reaction>
</comment>
<keyword evidence="11 20" id="KW-0547">Nucleotide-binding</keyword>
<dbReference type="InterPro" id="IPR000095">
    <property type="entry name" value="CRIB_dom"/>
</dbReference>
<dbReference type="SUPFAM" id="SSF50729">
    <property type="entry name" value="PH domain-like"/>
    <property type="match status" value="1"/>
</dbReference>
<organism evidence="29 30">
    <name type="scientific">Xenopus laevis</name>
    <name type="common">African clawed frog</name>
    <dbReference type="NCBI Taxonomy" id="8355"/>
    <lineage>
        <taxon>Eukaryota</taxon>
        <taxon>Metazoa</taxon>
        <taxon>Chordata</taxon>
        <taxon>Craniata</taxon>
        <taxon>Vertebrata</taxon>
        <taxon>Euteleostomi</taxon>
        <taxon>Amphibia</taxon>
        <taxon>Batrachia</taxon>
        <taxon>Anura</taxon>
        <taxon>Pipoidea</taxon>
        <taxon>Pipidae</taxon>
        <taxon>Xenopodinae</taxon>
        <taxon>Xenopus</taxon>
        <taxon>Xenopus</taxon>
    </lineage>
</organism>
<dbReference type="Proteomes" id="UP000186698">
    <property type="component" value="Chromosome 8S"/>
</dbReference>
<dbReference type="Pfam" id="PF00780">
    <property type="entry name" value="CNH"/>
    <property type="match status" value="1"/>
</dbReference>
<dbReference type="GO" id="GO:0008270">
    <property type="term" value="F:zinc ion binding"/>
    <property type="evidence" value="ECO:0007669"/>
    <property type="project" value="UniProtKB-KW"/>
</dbReference>
<evidence type="ECO:0000259" key="24">
    <source>
        <dbReference type="PROSITE" id="PS50011"/>
    </source>
</evidence>
<dbReference type="PROSITE" id="PS50108">
    <property type="entry name" value="CRIB"/>
    <property type="match status" value="1"/>
</dbReference>
<evidence type="ECO:0000313" key="29">
    <source>
        <dbReference type="Proteomes" id="UP000186698"/>
    </source>
</evidence>
<evidence type="ECO:0000256" key="21">
    <source>
        <dbReference type="SAM" id="Coils"/>
    </source>
</evidence>
<keyword evidence="17" id="KW-0966">Cell projection</keyword>
<dbReference type="InterPro" id="IPR057529">
    <property type="entry name" value="MRCK/ROCK_PH"/>
</dbReference>
<feature type="compositionally biased region" description="Polar residues" evidence="22">
    <location>
        <begin position="1001"/>
        <end position="1018"/>
    </location>
</feature>
<dbReference type="InterPro" id="IPR031597">
    <property type="entry name" value="KELK"/>
</dbReference>
<dbReference type="InterPro" id="IPR000961">
    <property type="entry name" value="AGC-kinase_C"/>
</dbReference>
<dbReference type="PROSITE" id="PS50219">
    <property type="entry name" value="CNH"/>
    <property type="match status" value="1"/>
</dbReference>
<dbReference type="GO" id="GO:0005737">
    <property type="term" value="C:cytoplasm"/>
    <property type="evidence" value="ECO:0007669"/>
    <property type="project" value="UniProtKB-SubCell"/>
</dbReference>
<keyword evidence="9" id="KW-0808">Transferase</keyword>
<evidence type="ECO:0000256" key="14">
    <source>
        <dbReference type="ARBA" id="ARBA00022833"/>
    </source>
</evidence>
<dbReference type="SUPFAM" id="SSF56112">
    <property type="entry name" value="Protein kinase-like (PK-like)"/>
    <property type="match status" value="1"/>
</dbReference>
<dbReference type="PROSITE" id="PS51285">
    <property type="entry name" value="AGC_KINASE_CTER"/>
    <property type="match status" value="1"/>
</dbReference>
<dbReference type="RefSeq" id="XP_041430944.1">
    <property type="nucleotide sequence ID" value="XM_041575010.1"/>
</dbReference>
<dbReference type="SUPFAM" id="SSF57889">
    <property type="entry name" value="Cysteine-rich domain"/>
    <property type="match status" value="1"/>
</dbReference>
<dbReference type="PROSITE" id="PS00108">
    <property type="entry name" value="PROTEIN_KINASE_ST"/>
    <property type="match status" value="1"/>
</dbReference>
<feature type="domain" description="Protein kinase" evidence="24">
    <location>
        <begin position="76"/>
        <end position="342"/>
    </location>
</feature>
<evidence type="ECO:0000259" key="28">
    <source>
        <dbReference type="PROSITE" id="PS51285"/>
    </source>
</evidence>
<dbReference type="SMART" id="SM00285">
    <property type="entry name" value="PBD"/>
    <property type="match status" value="1"/>
</dbReference>
<evidence type="ECO:0000256" key="9">
    <source>
        <dbReference type="ARBA" id="ARBA00022679"/>
    </source>
</evidence>
<evidence type="ECO:0000256" key="13">
    <source>
        <dbReference type="ARBA" id="ARBA00022777"/>
    </source>
</evidence>
<evidence type="ECO:0000256" key="8">
    <source>
        <dbReference type="ARBA" id="ARBA00022553"/>
    </source>
</evidence>
<dbReference type="InterPro" id="IPR001849">
    <property type="entry name" value="PH_domain"/>
</dbReference>
<dbReference type="PROSITE" id="PS50081">
    <property type="entry name" value="ZF_DAG_PE_2"/>
    <property type="match status" value="1"/>
</dbReference>
<dbReference type="GO" id="GO:0004674">
    <property type="term" value="F:protein serine/threonine kinase activity"/>
    <property type="evidence" value="ECO:0007669"/>
    <property type="project" value="UniProtKB-KW"/>
</dbReference>
<comment type="catalytic activity">
    <reaction evidence="18">
        <text>L-threonyl-[protein] + ATP = O-phospho-L-threonyl-[protein] + ADP + H(+)</text>
        <dbReference type="Rhea" id="RHEA:46608"/>
        <dbReference type="Rhea" id="RHEA-COMP:11060"/>
        <dbReference type="Rhea" id="RHEA-COMP:11605"/>
        <dbReference type="ChEBI" id="CHEBI:15378"/>
        <dbReference type="ChEBI" id="CHEBI:30013"/>
        <dbReference type="ChEBI" id="CHEBI:30616"/>
        <dbReference type="ChEBI" id="CHEBI:61977"/>
        <dbReference type="ChEBI" id="CHEBI:456216"/>
        <dbReference type="EC" id="2.7.11.1"/>
    </reaction>
</comment>
<evidence type="ECO:0000259" key="26">
    <source>
        <dbReference type="PROSITE" id="PS50108"/>
    </source>
</evidence>
<feature type="region of interest" description="Disordered" evidence="22">
    <location>
        <begin position="966"/>
        <end position="1018"/>
    </location>
</feature>
<feature type="domain" description="PH" evidence="23">
    <location>
        <begin position="1096"/>
        <end position="1216"/>
    </location>
</feature>
<keyword evidence="16 21" id="KW-0175">Coiled coil</keyword>
<dbReference type="Pfam" id="PF15796">
    <property type="entry name" value="KELK"/>
    <property type="match status" value="1"/>
</dbReference>
<feature type="coiled-coil region" evidence="21">
    <location>
        <begin position="883"/>
        <end position="942"/>
    </location>
</feature>
<comment type="similarity">
    <text evidence="4">Belongs to the protein kinase superfamily. AGC Ser/Thr protein kinase family. DMPK subfamily.</text>
</comment>
<sequence length="1714" mass="194839">MSAKVRLKKLEQLLLDGPQKNEAALSVETLLDVLLCLYTECSTSTLRRDKYVSEFLEWAKPFTDLLKGIQLHRDDFEIIKVIGRGAFGEVAVVRLKNTERIYAMKILNKWEMLKRAETACFREERNVLVNGDCQWITTLYYAFQDENYLYLVMDYYVGGDLLTLLSKFEDRLPEDMARFYLAEMVLAIHSIHQLHYVHRDIKPDNVLLDMNGHIRLADFGSCLKMNVDGTVQSSVAVGTPDYISPEILQAMEDGMGKYGPECDWWSLGVCMYEMLYGETPFYAESLVETYGKIMNHEERFQFPSHIGDVSESAKDLIQRLICSRERRLGQNGIDDFKAHAFFEGINWDNIRNLEAPYIPDVSSPSDTSNFDVDDDILRNPEVIPPSTHSGFSGFHLPFVGFTYTTDSCFSDRGSLKDTIHSNAVTKDEDVQRGLQNSLQIDAYERRIRRLEQEKLELNRKLQESTQTVQSLQGSSRTTGTLTRDKEIRKLNEEIERLKNKISDSNRIERQLEDVVALRQQYDDSTSKMKGFEKQHRALKQERDDLQKQFTDAQERLKSQTKELKDANQHRKLTQQEFAELNEKMAELRSQKLKLSRQLRDKEEELELVMQKIDTMRQENRKSEKARKELEAQLEEATAEASKERKLRERSEIFCKQLESELEALKLKQGVRTPGATLEHKQELSRVKSELEKKILSFEEELLRRETAHSLEMKNIRKEIHDTEGQQLALKKETLMLKDKLEKAKRERQSELEEAVGTLKEKYERERSILLDENKKLSSQTERLSSFVDKLTEQNRQLEDDLQDLTAKKESVAHWEAQIAEIIQWVSDEKDARGYLQALASKMTEELESLRSSSLGSRALDPLWKVRRSQKLDMSARLELQSALDAEIRAKQVVQEELRNAKDSNILFESKLKDAELKNNELLEEMESLKKKLEEKYKDDSGLKIRDFHESIFEYFNTSPLPHDLTLRSSTISEPDIPSPKPEVSASLAIPSTPDQQEELSRSQSRTQPAPSPTFTPISISIPKPKAHQLVIKSFLNPTQCSHCTSLMVGLVRQGYACEVCPFACHVLCKESAPQVCPIPAEQSKRPLGVDVQRGIGTAYKGYVRIPKPTGVKKGWQRAFAVVCDCKLFLYDVPEGRSTQPGVVASQVVDLRDEDFSVSSVLASDVIHATRKDIPCIFRVTASLLGSPSKTTTSLLILTESEAEKRKWVGILEGLQAILQKNNLRNQAVHCPQEAYDSTLPLIKTIVAAAVVDHDRIAVGTEEGLYVIEVTRDVIVRAADCKKVYQIELVPKEKIVVLVCGRNHHVHLFPWSSLDGSEGSFDIKLPESKGCQFITTGSLKKSASPCLFVAVKRQIFCYEIHRTKPYHKKFNEIVAPGNVQWMASFKDKLCVGYQSGFSLLNVHGEGQPINLVNPSDSSLAFLSQQPVDALCAVELGKDEYLLCFSQLGVYVDSQGRRTRMQELMWPATPLACSCSSSYVSVYSEYGIDVFDVSTMDWVQTIGLRRIKPLNGEGSLNLLNSEPARLLYLKSIYSGPILTVPETSDNSKKQMVRTRSKRKFVFKVPEEERLQQRREMLRDPELRSKMISNPTNFNHVAHMGPGDGMQVLMDLPLSVLPSSQDENPRERLRPPSTNAARQQQQQRSKSYISWPTSGPGDVSSRSIGDPDQEMDKEPDSDSTKHSTPSNSSNPSGPPSPNSPHRNQLTLDGLDQSACDA</sequence>
<gene>
    <name evidence="30" type="primary">LOC108699771</name>
</gene>
<keyword evidence="29" id="KW-1185">Reference proteome</keyword>
<protein>
    <recommendedName>
        <fullName evidence="5">non-specific serine/threonine protein kinase</fullName>
        <ecNumber evidence="5">2.7.11.1</ecNumber>
    </recommendedName>
</protein>
<evidence type="ECO:0000256" key="1">
    <source>
        <dbReference type="ARBA" id="ARBA00001946"/>
    </source>
</evidence>
<feature type="domain" description="AGC-kinase C-terminal" evidence="28">
    <location>
        <begin position="343"/>
        <end position="413"/>
    </location>
</feature>
<dbReference type="InterPro" id="IPR000719">
    <property type="entry name" value="Prot_kinase_dom"/>
</dbReference>
<evidence type="ECO:0000256" key="10">
    <source>
        <dbReference type="ARBA" id="ARBA00022723"/>
    </source>
</evidence>
<dbReference type="FunFam" id="3.30.60.20:FF:000005">
    <property type="entry name" value="Non-specific serine/threonine protein kinase"/>
    <property type="match status" value="1"/>
</dbReference>
<dbReference type="InterPro" id="IPR014930">
    <property type="entry name" value="Myotonic_dystrophy_kinase_coil"/>
</dbReference>
<feature type="domain" description="CRIB" evidence="26">
    <location>
        <begin position="1585"/>
        <end position="1598"/>
    </location>
</feature>
<dbReference type="Gene3D" id="1.20.5.340">
    <property type="match status" value="1"/>
</dbReference>
<dbReference type="GO" id="GO:0030027">
    <property type="term" value="C:lamellipodium"/>
    <property type="evidence" value="ECO:0007669"/>
    <property type="project" value="UniProtKB-SubCell"/>
</dbReference>
<dbReference type="Gene3D" id="3.30.200.20">
    <property type="entry name" value="Phosphorylase Kinase, domain 1"/>
    <property type="match status" value="1"/>
</dbReference>
<dbReference type="SMART" id="SM00220">
    <property type="entry name" value="S_TKc"/>
    <property type="match status" value="1"/>
</dbReference>
<keyword evidence="8" id="KW-0597">Phosphoprotein</keyword>
<dbReference type="Pfam" id="PF00130">
    <property type="entry name" value="C1_1"/>
    <property type="match status" value="1"/>
</dbReference>
<dbReference type="PROSITE" id="PS00479">
    <property type="entry name" value="ZF_DAG_PE_1"/>
    <property type="match status" value="1"/>
</dbReference>
<evidence type="ECO:0000256" key="12">
    <source>
        <dbReference type="ARBA" id="ARBA00022771"/>
    </source>
</evidence>
<dbReference type="Gene3D" id="2.30.29.30">
    <property type="entry name" value="Pleckstrin-homology domain (PH domain)/Phosphotyrosine-binding domain (PTB)"/>
    <property type="match status" value="1"/>
</dbReference>
<dbReference type="PANTHER" id="PTHR22988:SF34">
    <property type="entry name" value="SERINE_THREONINE-PROTEIN KINASE MRCK BETA"/>
    <property type="match status" value="1"/>
</dbReference>